<reference evidence="2" key="1">
    <citation type="submission" date="2017-09" db="EMBL/GenBank/DDBJ databases">
        <title>Depth-based differentiation of microbial function through sediment-hosted aquifers and enrichment of novel symbionts in the deep terrestrial subsurface.</title>
        <authorList>
            <person name="Probst A.J."/>
            <person name="Ladd B."/>
            <person name="Jarett J.K."/>
            <person name="Geller-Mcgrath D.E."/>
            <person name="Sieber C.M.K."/>
            <person name="Emerson J.B."/>
            <person name="Anantharaman K."/>
            <person name="Thomas B.C."/>
            <person name="Malmstrom R."/>
            <person name="Stieglmeier M."/>
            <person name="Klingl A."/>
            <person name="Woyke T."/>
            <person name="Ryan C.M."/>
            <person name="Banfield J.F."/>
        </authorList>
    </citation>
    <scope>NUCLEOTIDE SEQUENCE [LARGE SCALE GENOMIC DNA]</scope>
</reference>
<evidence type="ECO:0008006" key="3">
    <source>
        <dbReference type="Google" id="ProtNLM"/>
    </source>
</evidence>
<dbReference type="AlphaFoldDB" id="A0A2M6T006"/>
<accession>A0A2M6T006</accession>
<dbReference type="Proteomes" id="UP000229390">
    <property type="component" value="Unassembled WGS sequence"/>
</dbReference>
<protein>
    <recommendedName>
        <fullName evidence="3">4-vinyl reductase 4VR domain-containing protein</fullName>
    </recommendedName>
</protein>
<evidence type="ECO:0000313" key="2">
    <source>
        <dbReference type="Proteomes" id="UP000229390"/>
    </source>
</evidence>
<comment type="caution">
    <text evidence="1">The sequence shown here is derived from an EMBL/GenBank/DDBJ whole genome shotgun (WGS) entry which is preliminary data.</text>
</comment>
<sequence length="203" mass="24171">MKITKEELEKIKKLEGKARGQTIKNALQSVLIMEKEEGLGKLEKKLKELGYWLDIYKDYKKIKTFAWYPLWYDLLPIIVAADLFGWDEEKIKQFGVYNQKVSFFEKILLKYFISLRVVFEVARDRWRKHYSVGDLEPIEFNEKEKYAILRLKNFSGHPAFCPLLSGYFESATSFVTVSRRVISEETKCPFRGDPYHEYLVKWE</sequence>
<dbReference type="EMBL" id="PEYE01000041">
    <property type="protein sequence ID" value="PIS38651.1"/>
    <property type="molecule type" value="Genomic_DNA"/>
</dbReference>
<proteinExistence type="predicted"/>
<organism evidence="1 2">
    <name type="scientific">Candidatus Nealsonbacteria bacterium CG08_land_8_20_14_0_20_43_11</name>
    <dbReference type="NCBI Taxonomy" id="1974706"/>
    <lineage>
        <taxon>Bacteria</taxon>
        <taxon>Candidatus Nealsoniibacteriota</taxon>
    </lineage>
</organism>
<gene>
    <name evidence="1" type="ORF">COT34_02540</name>
</gene>
<evidence type="ECO:0000313" key="1">
    <source>
        <dbReference type="EMBL" id="PIS38651.1"/>
    </source>
</evidence>
<name>A0A2M6T006_9BACT</name>